<evidence type="ECO:0000256" key="5">
    <source>
        <dbReference type="ARBA" id="ARBA00023277"/>
    </source>
</evidence>
<comment type="similarity">
    <text evidence="2">Belongs to the KHG/KDPG aldolase family.</text>
</comment>
<comment type="caution">
    <text evidence="6">The sequence shown here is derived from an EMBL/GenBank/DDBJ whole genome shotgun (WGS) entry which is preliminary data.</text>
</comment>
<dbReference type="PANTHER" id="PTHR30246:SF1">
    <property type="entry name" value="2-DEHYDRO-3-DEOXY-6-PHOSPHOGALACTONATE ALDOLASE-RELATED"/>
    <property type="match status" value="1"/>
</dbReference>
<gene>
    <name evidence="6" type="primary">eda</name>
    <name evidence="6" type="ORF">EK398_13170</name>
</gene>
<name>A0A437UQ31_ENTAV</name>
<dbReference type="SUPFAM" id="SSF51569">
    <property type="entry name" value="Aldolase"/>
    <property type="match status" value="1"/>
</dbReference>
<dbReference type="GeneID" id="86911056"/>
<dbReference type="NCBIfam" id="TIGR01182">
    <property type="entry name" value="eda"/>
    <property type="match status" value="1"/>
</dbReference>
<evidence type="ECO:0000313" key="6">
    <source>
        <dbReference type="EMBL" id="RVU95718.1"/>
    </source>
</evidence>
<dbReference type="PROSITE" id="PS00160">
    <property type="entry name" value="ALDOLASE_KDPG_KHG_2"/>
    <property type="match status" value="1"/>
</dbReference>
<evidence type="ECO:0000256" key="4">
    <source>
        <dbReference type="ARBA" id="ARBA00023239"/>
    </source>
</evidence>
<dbReference type="PANTHER" id="PTHR30246">
    <property type="entry name" value="2-KETO-3-DEOXY-6-PHOSPHOGLUCONATE ALDOLASE"/>
    <property type="match status" value="1"/>
</dbReference>
<evidence type="ECO:0000256" key="3">
    <source>
        <dbReference type="ARBA" id="ARBA00011233"/>
    </source>
</evidence>
<protein>
    <submittedName>
        <fullName evidence="6">Bifunctional 4-hydroxy-2-oxoglutarate aldolase/2-dehydro-3-deoxy-phosphogluconate aldolase</fullName>
        <ecNumber evidence="6">4.1.2.14</ecNumber>
        <ecNumber evidence="6">4.1.3.16</ecNumber>
    </submittedName>
</protein>
<keyword evidence="4 6" id="KW-0456">Lyase</keyword>
<dbReference type="EC" id="4.1.3.16" evidence="6"/>
<dbReference type="EC" id="4.1.2.14" evidence="6"/>
<evidence type="ECO:0000256" key="1">
    <source>
        <dbReference type="ARBA" id="ARBA00004761"/>
    </source>
</evidence>
<dbReference type="RefSeq" id="WP_016179252.1">
    <property type="nucleotide sequence ID" value="NZ_CAAKNX010000017.1"/>
</dbReference>
<comment type="subunit">
    <text evidence="3">Homotrimer.</text>
</comment>
<dbReference type="InterPro" id="IPR000887">
    <property type="entry name" value="Aldlse_KDPG_KHG"/>
</dbReference>
<organism evidence="6 7">
    <name type="scientific">Enterococcus avium</name>
    <name type="common">Streptococcus avium</name>
    <dbReference type="NCBI Taxonomy" id="33945"/>
    <lineage>
        <taxon>Bacteria</taxon>
        <taxon>Bacillati</taxon>
        <taxon>Bacillota</taxon>
        <taxon>Bacilli</taxon>
        <taxon>Lactobacillales</taxon>
        <taxon>Enterococcaceae</taxon>
        <taxon>Enterococcus</taxon>
    </lineage>
</organism>
<dbReference type="AlphaFoldDB" id="A0A437UQ31"/>
<sequence length="213" mass="23076">MSNNSILDEIKNTKLLPLYTVTNLEYLTKLETLLLKNDVRLIEITFRSSLAIEAIKNLSKSGKLLVGAGTVRKLSEAKAAIDNGAKFIVSPAVIPEVINYCQKMNIPVFPGVATPSDIQEAVELGIKTVKFFPANIYGGLNAIEALSGPYYDVEFLPTGGIDQTNYLDYLSHPKIVAVGGSFIISESIIKKDNGKSANSTLSKLINGLLKEDV</sequence>
<comment type="pathway">
    <text evidence="1">Carbohydrate acid metabolism.</text>
</comment>
<dbReference type="EMBL" id="RYZS01000001">
    <property type="protein sequence ID" value="RVU95718.1"/>
    <property type="molecule type" value="Genomic_DNA"/>
</dbReference>
<dbReference type="GO" id="GO:0008700">
    <property type="term" value="F:(R,S)-4-hydroxy-2-oxoglutarate aldolase activity"/>
    <property type="evidence" value="ECO:0007669"/>
    <property type="project" value="UniProtKB-EC"/>
</dbReference>
<dbReference type="InterPro" id="IPR031338">
    <property type="entry name" value="KDPG/KHG_AS_2"/>
</dbReference>
<proteinExistence type="inferred from homology"/>
<keyword evidence="5" id="KW-0119">Carbohydrate metabolism</keyword>
<accession>A0A437UQ31</accession>
<dbReference type="InterPro" id="IPR013785">
    <property type="entry name" value="Aldolase_TIM"/>
</dbReference>
<dbReference type="Gene3D" id="3.20.20.70">
    <property type="entry name" value="Aldolase class I"/>
    <property type="match status" value="1"/>
</dbReference>
<reference evidence="6 7" key="1">
    <citation type="submission" date="2018-12" db="EMBL/GenBank/DDBJ databases">
        <title>A novel vanA-carrying plasmid in a clinical isolate of Enterococcus avium.</title>
        <authorList>
            <person name="Bernasconi O.J."/>
            <person name="Luzzaro F."/>
            <person name="Endimiani A."/>
        </authorList>
    </citation>
    <scope>NUCLEOTIDE SEQUENCE [LARGE SCALE GENOMIC DNA]</scope>
    <source>
        <strain evidence="6 7">LC0559/18</strain>
    </source>
</reference>
<evidence type="ECO:0000256" key="2">
    <source>
        <dbReference type="ARBA" id="ARBA00006906"/>
    </source>
</evidence>
<dbReference type="Pfam" id="PF01081">
    <property type="entry name" value="Aldolase"/>
    <property type="match status" value="1"/>
</dbReference>
<evidence type="ECO:0000313" key="7">
    <source>
        <dbReference type="Proteomes" id="UP000288388"/>
    </source>
</evidence>
<dbReference type="GO" id="GO:0008675">
    <property type="term" value="F:2-dehydro-3-deoxy-phosphogluconate aldolase activity"/>
    <property type="evidence" value="ECO:0007669"/>
    <property type="project" value="UniProtKB-EC"/>
</dbReference>
<dbReference type="CDD" id="cd00452">
    <property type="entry name" value="KDPG_aldolase"/>
    <property type="match status" value="1"/>
</dbReference>
<dbReference type="Proteomes" id="UP000288388">
    <property type="component" value="Unassembled WGS sequence"/>
</dbReference>